<feature type="region of interest" description="Disordered" evidence="1">
    <location>
        <begin position="163"/>
        <end position="218"/>
    </location>
</feature>
<keyword evidence="2" id="KW-1133">Transmembrane helix</keyword>
<feature type="transmembrane region" description="Helical" evidence="2">
    <location>
        <begin position="304"/>
        <end position="325"/>
    </location>
</feature>
<name>A0A9N8ZKQ3_9GLOM</name>
<keyword evidence="2" id="KW-0812">Transmembrane</keyword>
<proteinExistence type="predicted"/>
<gene>
    <name evidence="3" type="ORF">PBRASI_LOCUS2510</name>
</gene>
<evidence type="ECO:0000256" key="1">
    <source>
        <dbReference type="SAM" id="MobiDB-lite"/>
    </source>
</evidence>
<evidence type="ECO:0000313" key="4">
    <source>
        <dbReference type="Proteomes" id="UP000789739"/>
    </source>
</evidence>
<evidence type="ECO:0000313" key="3">
    <source>
        <dbReference type="EMBL" id="CAG8499080.1"/>
    </source>
</evidence>
<dbReference type="AlphaFoldDB" id="A0A9N8ZKQ3"/>
<protein>
    <submittedName>
        <fullName evidence="3">46_t:CDS:1</fullName>
    </submittedName>
</protein>
<feature type="compositionally biased region" description="Acidic residues" evidence="1">
    <location>
        <begin position="75"/>
        <end position="87"/>
    </location>
</feature>
<feature type="compositionally biased region" description="Basic and acidic residues" evidence="1">
    <location>
        <begin position="205"/>
        <end position="218"/>
    </location>
</feature>
<sequence>MSDLTECIRDKLNQLRREKQKRYEQICQQLDQEIHQKTAHSRELFLKFEQAVSHYQKESEAPFDFDYDDSQKDDVSEEEEEEVETDDENHGRNGYGEGGAYRRRRDEGGDESGGLESIVSIGNLVNRETPMAMEAEEDMDGGKRCERTGERMADRMNDRMNDRMRHNDRMAERANERSRASDRLAGQQIPSLADRTTDRLGNNNRKPEAKSSRESRIRTAHDKCMELKSQSELVEESLRKGRARLLFAREDYQRSLHAFDDLENELTSISQTFEETQKRALEQFFAGLHDKDAQVRGQKRIKNAALLTTVVALAPWVGAVALGLWEKFLILQGQCYSSCL</sequence>
<reference evidence="3" key="1">
    <citation type="submission" date="2021-06" db="EMBL/GenBank/DDBJ databases">
        <authorList>
            <person name="Kallberg Y."/>
            <person name="Tangrot J."/>
            <person name="Rosling A."/>
        </authorList>
    </citation>
    <scope>NUCLEOTIDE SEQUENCE</scope>
    <source>
        <strain evidence="3">BR232B</strain>
    </source>
</reference>
<dbReference type="EMBL" id="CAJVPI010000198">
    <property type="protein sequence ID" value="CAG8499080.1"/>
    <property type="molecule type" value="Genomic_DNA"/>
</dbReference>
<comment type="caution">
    <text evidence="3">The sequence shown here is derived from an EMBL/GenBank/DDBJ whole genome shotgun (WGS) entry which is preliminary data.</text>
</comment>
<feature type="compositionally biased region" description="Basic and acidic residues" evidence="1">
    <location>
        <begin position="163"/>
        <end position="182"/>
    </location>
</feature>
<keyword evidence="2" id="KW-0472">Membrane</keyword>
<accession>A0A9N8ZKQ3</accession>
<evidence type="ECO:0000256" key="2">
    <source>
        <dbReference type="SAM" id="Phobius"/>
    </source>
</evidence>
<feature type="region of interest" description="Disordered" evidence="1">
    <location>
        <begin position="57"/>
        <end position="116"/>
    </location>
</feature>
<keyword evidence="4" id="KW-1185">Reference proteome</keyword>
<dbReference type="OrthoDB" id="2383582at2759"/>
<dbReference type="Proteomes" id="UP000789739">
    <property type="component" value="Unassembled WGS sequence"/>
</dbReference>
<organism evidence="3 4">
    <name type="scientific">Paraglomus brasilianum</name>
    <dbReference type="NCBI Taxonomy" id="144538"/>
    <lineage>
        <taxon>Eukaryota</taxon>
        <taxon>Fungi</taxon>
        <taxon>Fungi incertae sedis</taxon>
        <taxon>Mucoromycota</taxon>
        <taxon>Glomeromycotina</taxon>
        <taxon>Glomeromycetes</taxon>
        <taxon>Paraglomerales</taxon>
        <taxon>Paraglomeraceae</taxon>
        <taxon>Paraglomus</taxon>
    </lineage>
</organism>